<dbReference type="OrthoDB" id="7205533at2"/>
<evidence type="ECO:0000259" key="3">
    <source>
        <dbReference type="PROSITE" id="PS51186"/>
    </source>
</evidence>
<evidence type="ECO:0000256" key="2">
    <source>
        <dbReference type="ARBA" id="ARBA00023315"/>
    </source>
</evidence>
<dbReference type="SUPFAM" id="SSF55729">
    <property type="entry name" value="Acyl-CoA N-acyltransferases (Nat)"/>
    <property type="match status" value="1"/>
</dbReference>
<dbReference type="PANTHER" id="PTHR43420">
    <property type="entry name" value="ACETYLTRANSFERASE"/>
    <property type="match status" value="1"/>
</dbReference>
<dbReference type="InterPro" id="IPR000182">
    <property type="entry name" value="GNAT_dom"/>
</dbReference>
<name>A0A023BZ64_9FLAO</name>
<gene>
    <name evidence="4" type="ORF">ATO12_00955</name>
</gene>
<dbReference type="InterPro" id="IPR050680">
    <property type="entry name" value="YpeA/RimI_acetyltransf"/>
</dbReference>
<keyword evidence="1 4" id="KW-0808">Transferase</keyword>
<dbReference type="RefSeq" id="WP_034237827.1">
    <property type="nucleotide sequence ID" value="NZ_AQRA01000001.1"/>
</dbReference>
<comment type="caution">
    <text evidence="4">The sequence shown here is derived from an EMBL/GenBank/DDBJ whole genome shotgun (WGS) entry which is preliminary data.</text>
</comment>
<protein>
    <submittedName>
        <fullName evidence="4">GNAT family acetyltransferase</fullName>
    </submittedName>
</protein>
<dbReference type="InterPro" id="IPR016181">
    <property type="entry name" value="Acyl_CoA_acyltransferase"/>
</dbReference>
<dbReference type="PROSITE" id="PS51186">
    <property type="entry name" value="GNAT"/>
    <property type="match status" value="1"/>
</dbReference>
<dbReference type="eggNOG" id="COG0456">
    <property type="taxonomic scope" value="Bacteria"/>
</dbReference>
<evidence type="ECO:0000313" key="5">
    <source>
        <dbReference type="Proteomes" id="UP000023541"/>
    </source>
</evidence>
<proteinExistence type="predicted"/>
<keyword evidence="2" id="KW-0012">Acyltransferase</keyword>
<dbReference type="Pfam" id="PF00583">
    <property type="entry name" value="Acetyltransf_1"/>
    <property type="match status" value="1"/>
</dbReference>
<dbReference type="Gene3D" id="3.40.630.30">
    <property type="match status" value="1"/>
</dbReference>
<dbReference type="AlphaFoldDB" id="A0A023BZ64"/>
<evidence type="ECO:0000313" key="4">
    <source>
        <dbReference type="EMBL" id="EZH75377.1"/>
    </source>
</evidence>
<organism evidence="4 5">
    <name type="scientific">Aquimarina atlantica</name>
    <dbReference type="NCBI Taxonomy" id="1317122"/>
    <lineage>
        <taxon>Bacteria</taxon>
        <taxon>Pseudomonadati</taxon>
        <taxon>Bacteroidota</taxon>
        <taxon>Flavobacteriia</taxon>
        <taxon>Flavobacteriales</taxon>
        <taxon>Flavobacteriaceae</taxon>
        <taxon>Aquimarina</taxon>
    </lineage>
</organism>
<dbReference type="Proteomes" id="UP000023541">
    <property type="component" value="Unassembled WGS sequence"/>
</dbReference>
<dbReference type="PANTHER" id="PTHR43420:SF47">
    <property type="entry name" value="N-ACETYLTRANSFERASE DOMAIN-CONTAINING PROTEIN"/>
    <property type="match status" value="1"/>
</dbReference>
<feature type="domain" description="N-acetyltransferase" evidence="3">
    <location>
        <begin position="6"/>
        <end position="174"/>
    </location>
</feature>
<dbReference type="EMBL" id="AQRA01000001">
    <property type="protein sequence ID" value="EZH75377.1"/>
    <property type="molecule type" value="Genomic_DNA"/>
</dbReference>
<evidence type="ECO:0000256" key="1">
    <source>
        <dbReference type="ARBA" id="ARBA00022679"/>
    </source>
</evidence>
<sequence length="175" mass="20451">MGLPEVLIKPVQPEDNHKLLDIGRQTFYDAFGPPHNTEENINEYLNENFTLDNITRELHNPNSKFYFAWINNQIAGYIKINFGNAQTEPVEGNTLEIERIYVVKEQQGKKIGQLLFQKILQIAKEKSIEFIWLGVWEKNPGAIKFYKRNGFKVFNTHKFMLGTDLQTDMMMKLIL</sequence>
<reference evidence="4 5" key="1">
    <citation type="submission" date="2014-04" db="EMBL/GenBank/DDBJ databases">
        <title>Aquimarina sp. 22II-S11-z7 Genome Sequencing.</title>
        <authorList>
            <person name="Lai Q."/>
        </authorList>
    </citation>
    <scope>NUCLEOTIDE SEQUENCE [LARGE SCALE GENOMIC DNA]</scope>
    <source>
        <strain evidence="4 5">22II-S11-z7</strain>
    </source>
</reference>
<dbReference type="STRING" id="1317122.ATO12_00955"/>
<dbReference type="GO" id="GO:0016747">
    <property type="term" value="F:acyltransferase activity, transferring groups other than amino-acyl groups"/>
    <property type="evidence" value="ECO:0007669"/>
    <property type="project" value="InterPro"/>
</dbReference>
<keyword evidence="5" id="KW-1185">Reference proteome</keyword>
<dbReference type="CDD" id="cd04301">
    <property type="entry name" value="NAT_SF"/>
    <property type="match status" value="1"/>
</dbReference>
<accession>A0A023BZ64</accession>